<comment type="caution">
    <text evidence="9">The sequence shown here is derived from an EMBL/GenBank/DDBJ whole genome shotgun (WGS) entry which is preliminary data.</text>
</comment>
<dbReference type="Proteomes" id="UP001498476">
    <property type="component" value="Unassembled WGS sequence"/>
</dbReference>
<dbReference type="EMBL" id="JAZAVJ010000372">
    <property type="protein sequence ID" value="KAK7398156.1"/>
    <property type="molecule type" value="Genomic_DNA"/>
</dbReference>
<dbReference type="Pfam" id="PF02417">
    <property type="entry name" value="Chromate_transp"/>
    <property type="match status" value="1"/>
</dbReference>
<dbReference type="PANTHER" id="PTHR43663:SF1">
    <property type="entry name" value="CHROMATE TRANSPORTER"/>
    <property type="match status" value="1"/>
</dbReference>
<keyword evidence="10" id="KW-1185">Reference proteome</keyword>
<evidence type="ECO:0000256" key="6">
    <source>
        <dbReference type="ARBA" id="ARBA00023136"/>
    </source>
</evidence>
<protein>
    <recommendedName>
        <fullName evidence="11">Chromate transporter</fullName>
    </recommendedName>
</protein>
<feature type="transmembrane region" description="Helical" evidence="7">
    <location>
        <begin position="165"/>
        <end position="187"/>
    </location>
</feature>
<keyword evidence="4 7" id="KW-0812">Transmembrane</keyword>
<evidence type="ECO:0000256" key="3">
    <source>
        <dbReference type="ARBA" id="ARBA00022475"/>
    </source>
</evidence>
<evidence type="ECO:0000256" key="4">
    <source>
        <dbReference type="ARBA" id="ARBA00022692"/>
    </source>
</evidence>
<organism evidence="9 10">
    <name type="scientific">Neonectria punicea</name>
    <dbReference type="NCBI Taxonomy" id="979145"/>
    <lineage>
        <taxon>Eukaryota</taxon>
        <taxon>Fungi</taxon>
        <taxon>Dikarya</taxon>
        <taxon>Ascomycota</taxon>
        <taxon>Pezizomycotina</taxon>
        <taxon>Sordariomycetes</taxon>
        <taxon>Hypocreomycetidae</taxon>
        <taxon>Hypocreales</taxon>
        <taxon>Nectriaceae</taxon>
        <taxon>Neonectria</taxon>
    </lineage>
</organism>
<keyword evidence="8" id="KW-0732">Signal</keyword>
<dbReference type="InterPro" id="IPR003370">
    <property type="entry name" value="Chromate_transpt"/>
</dbReference>
<sequence length="289" mass="30876">MNYVTTFLLLPASPLFQLALSESVEAERTPEFVPRRLYGVIYAFIVRRVWIVAGALFILQYVGYTLYVVFRGVPSPFSLALGIAKTPSLINLFVLGLVAGSLSFGGAYTAIPFVQVEAVLKGGWLPQSVFIDAIAIGNILPASLVIFATFVGFQGGYVDKSLGTAFAGAVVITLGMFFPCFVFTIAGHKLLEKLVRSEILASFFDGLCGSVIGVIAVIAAQILKASVEGPIDRIKDKPVTEAITLTAQVGPAAVLYVLALAVLYKFTNKYAALLLVIFGAVTGQFVFVD</sequence>
<keyword evidence="5 7" id="KW-1133">Transmembrane helix</keyword>
<comment type="similarity">
    <text evidence="2">Belongs to the chromate ion transporter (CHR) (TC 2.A.51) family.</text>
</comment>
<evidence type="ECO:0008006" key="11">
    <source>
        <dbReference type="Google" id="ProtNLM"/>
    </source>
</evidence>
<feature type="transmembrane region" description="Helical" evidence="7">
    <location>
        <begin position="270"/>
        <end position="288"/>
    </location>
</feature>
<evidence type="ECO:0000256" key="5">
    <source>
        <dbReference type="ARBA" id="ARBA00022989"/>
    </source>
</evidence>
<name>A0ABR1GIU2_9HYPO</name>
<keyword evidence="3" id="KW-1003">Cell membrane</keyword>
<keyword evidence="6 7" id="KW-0472">Membrane</keyword>
<evidence type="ECO:0000313" key="9">
    <source>
        <dbReference type="EMBL" id="KAK7398156.1"/>
    </source>
</evidence>
<evidence type="ECO:0000256" key="8">
    <source>
        <dbReference type="SAM" id="SignalP"/>
    </source>
</evidence>
<evidence type="ECO:0000256" key="2">
    <source>
        <dbReference type="ARBA" id="ARBA00005262"/>
    </source>
</evidence>
<feature type="transmembrane region" description="Helical" evidence="7">
    <location>
        <begin position="243"/>
        <end position="264"/>
    </location>
</feature>
<evidence type="ECO:0000256" key="1">
    <source>
        <dbReference type="ARBA" id="ARBA00004651"/>
    </source>
</evidence>
<feature type="transmembrane region" description="Helical" evidence="7">
    <location>
        <begin position="45"/>
        <end position="69"/>
    </location>
</feature>
<feature type="transmembrane region" description="Helical" evidence="7">
    <location>
        <begin position="89"/>
        <end position="111"/>
    </location>
</feature>
<dbReference type="InterPro" id="IPR052518">
    <property type="entry name" value="CHR_Transporter"/>
</dbReference>
<accession>A0ABR1GIU2</accession>
<evidence type="ECO:0000256" key="7">
    <source>
        <dbReference type="SAM" id="Phobius"/>
    </source>
</evidence>
<feature type="chain" id="PRO_5046301746" description="Chromate transporter" evidence="8">
    <location>
        <begin position="27"/>
        <end position="289"/>
    </location>
</feature>
<feature type="signal peptide" evidence="8">
    <location>
        <begin position="1"/>
        <end position="26"/>
    </location>
</feature>
<feature type="transmembrane region" description="Helical" evidence="7">
    <location>
        <begin position="131"/>
        <end position="153"/>
    </location>
</feature>
<gene>
    <name evidence="9" type="ORF">QQX98_012471</name>
</gene>
<proteinExistence type="inferred from homology"/>
<dbReference type="PANTHER" id="PTHR43663">
    <property type="entry name" value="CHROMATE TRANSPORT PROTEIN-RELATED"/>
    <property type="match status" value="1"/>
</dbReference>
<reference evidence="9 10" key="1">
    <citation type="journal article" date="2025" name="Microbiol. Resour. Announc.">
        <title>Draft genome sequences for Neonectria magnoliae and Neonectria punicea, canker pathogens of Liriodendron tulipifera and Acer saccharum in West Virginia.</title>
        <authorList>
            <person name="Petronek H.M."/>
            <person name="Kasson M.T."/>
            <person name="Metheny A.M."/>
            <person name="Stauder C.M."/>
            <person name="Lovett B."/>
            <person name="Lynch S.C."/>
            <person name="Garnas J.R."/>
            <person name="Kasson L.R."/>
            <person name="Stajich J.E."/>
        </authorList>
    </citation>
    <scope>NUCLEOTIDE SEQUENCE [LARGE SCALE GENOMIC DNA]</scope>
    <source>
        <strain evidence="9 10">NRRL 64653</strain>
    </source>
</reference>
<comment type="subcellular location">
    <subcellularLocation>
        <location evidence="1">Cell membrane</location>
        <topology evidence="1">Multi-pass membrane protein</topology>
    </subcellularLocation>
</comment>
<feature type="transmembrane region" description="Helical" evidence="7">
    <location>
        <begin position="199"/>
        <end position="223"/>
    </location>
</feature>
<evidence type="ECO:0000313" key="10">
    <source>
        <dbReference type="Proteomes" id="UP001498476"/>
    </source>
</evidence>